<dbReference type="OrthoDB" id="6372241at2"/>
<evidence type="ECO:0000256" key="1">
    <source>
        <dbReference type="SAM" id="MobiDB-lite"/>
    </source>
</evidence>
<reference evidence="3 4" key="1">
    <citation type="submission" date="2019-05" db="EMBL/GenBank/DDBJ databases">
        <title>Marinobacter panjinensis sp. nov., a moderately halophilic bacterium isolated from sea tidal flat environment.</title>
        <authorList>
            <person name="Yang W."/>
            <person name="An M."/>
            <person name="He W."/>
            <person name="Luo X."/>
            <person name="Zhu L."/>
            <person name="Chen G."/>
            <person name="Zhang Y."/>
            <person name="Wang Y."/>
        </authorList>
    </citation>
    <scope>NUCLEOTIDE SEQUENCE [LARGE SCALE GENOMIC DNA]</scope>
    <source>
        <strain evidence="3 4">PJ-16</strain>
    </source>
</reference>
<proteinExistence type="predicted"/>
<feature type="signal peptide" evidence="2">
    <location>
        <begin position="1"/>
        <end position="21"/>
    </location>
</feature>
<feature type="region of interest" description="Disordered" evidence="1">
    <location>
        <begin position="28"/>
        <end position="68"/>
    </location>
</feature>
<protein>
    <recommendedName>
        <fullName evidence="5">Transferrin-binding protein-like solute binding protein</fullName>
    </recommendedName>
</protein>
<name>A0A4U6QQY7_9GAMM</name>
<accession>A0A4U6QQY7</accession>
<gene>
    <name evidence="3" type="ORF">FDP08_19585</name>
</gene>
<comment type="caution">
    <text evidence="3">The sequence shown here is derived from an EMBL/GenBank/DDBJ whole genome shotgun (WGS) entry which is preliminary data.</text>
</comment>
<organism evidence="3 4">
    <name type="scientific">Marinobacter panjinensis</name>
    <dbReference type="NCBI Taxonomy" id="2576384"/>
    <lineage>
        <taxon>Bacteria</taxon>
        <taxon>Pseudomonadati</taxon>
        <taxon>Pseudomonadota</taxon>
        <taxon>Gammaproteobacteria</taxon>
        <taxon>Pseudomonadales</taxon>
        <taxon>Marinobacteraceae</taxon>
        <taxon>Marinobacter</taxon>
    </lineage>
</organism>
<evidence type="ECO:0000313" key="4">
    <source>
        <dbReference type="Proteomes" id="UP000308488"/>
    </source>
</evidence>
<dbReference type="Proteomes" id="UP000308488">
    <property type="component" value="Unassembled WGS sequence"/>
</dbReference>
<evidence type="ECO:0008006" key="5">
    <source>
        <dbReference type="Google" id="ProtNLM"/>
    </source>
</evidence>
<feature type="chain" id="PRO_5020654226" description="Transferrin-binding protein-like solute binding protein" evidence="2">
    <location>
        <begin position="22"/>
        <end position="282"/>
    </location>
</feature>
<evidence type="ECO:0000313" key="3">
    <source>
        <dbReference type="EMBL" id="TKV63307.1"/>
    </source>
</evidence>
<dbReference type="EMBL" id="SZYH01000003">
    <property type="protein sequence ID" value="TKV63307.1"/>
    <property type="molecule type" value="Genomic_DNA"/>
</dbReference>
<dbReference type="RefSeq" id="WP_137437992.1">
    <property type="nucleotide sequence ID" value="NZ_JANRHC010000007.1"/>
</dbReference>
<dbReference type="PROSITE" id="PS51257">
    <property type="entry name" value="PROKAR_LIPOPROTEIN"/>
    <property type="match status" value="1"/>
</dbReference>
<feature type="compositionally biased region" description="Polar residues" evidence="1">
    <location>
        <begin position="54"/>
        <end position="63"/>
    </location>
</feature>
<keyword evidence="4" id="KW-1185">Reference proteome</keyword>
<dbReference type="AlphaFoldDB" id="A0A4U6QQY7"/>
<evidence type="ECO:0000256" key="2">
    <source>
        <dbReference type="SAM" id="SignalP"/>
    </source>
</evidence>
<keyword evidence="2" id="KW-0732">Signal</keyword>
<sequence>MSGMVRCNCLPIILSSLLISACGGSENSQPLADGSSPTALAEGGSWSTPLVDGTNGSSESLASANDGGDTGLRPGIYLTDIASDNGSSDEAITWISSSGRFATAINGTNSIFGTLEATSDGSQFSGSAANLFYTNQWNRVDGSLNGIIEDSQSLSYTISGNFNANAVLARLIDLSNQSISLSILSGSYLSFDQTTSFTIGSQGGISGSDATGCVFDGEISIRASNINVFDITFDARNCGATSTSSPSERNGRYNGVGSYDSINFVISFMSANSTVILPFQGD</sequence>
<feature type="compositionally biased region" description="Polar residues" evidence="1">
    <location>
        <begin position="28"/>
        <end position="38"/>
    </location>
</feature>